<dbReference type="Pfam" id="PF09903">
    <property type="entry name" value="DUF2130"/>
    <property type="match status" value="1"/>
</dbReference>
<evidence type="ECO:0000313" key="2">
    <source>
        <dbReference type="Proteomes" id="UP000257559"/>
    </source>
</evidence>
<name>A0A3B0PQJ0_9BACT</name>
<dbReference type="Proteomes" id="UP000257559">
    <property type="component" value="Chromosome"/>
</dbReference>
<dbReference type="KEGG" id="medw:NCTC10132_00360"/>
<gene>
    <name evidence="1" type="ORF">NCTC10132_00360</name>
</gene>
<organism evidence="1 2">
    <name type="scientific">Mycoplasmopsis edwardii</name>
    <dbReference type="NCBI Taxonomy" id="53558"/>
    <lineage>
        <taxon>Bacteria</taxon>
        <taxon>Bacillati</taxon>
        <taxon>Mycoplasmatota</taxon>
        <taxon>Mycoplasmoidales</taxon>
        <taxon>Metamycoplasmataceae</taxon>
        <taxon>Mycoplasmopsis</taxon>
    </lineage>
</organism>
<sequence length="234" mass="27663">MLEDSFSMDTSIRFNKATQAINGRMPDIVIEFLDKKNEDNVIGKLVIEAKAKLTEDGSKKNAEFYDKLAKDVKNYGANFGILVTELNPDESIFINFARNYNNIFVVRDVTFISLVKMLRMLFEKQTEISYKEMNFKQKERIIKEFEEFFDKNIRENFERLQERLSDISKFADTIKLESEKIKDKIRNIEENTIKKIDKAFQEKFYKQNFLLDVNRITQNQIGNIKDISEEVTEE</sequence>
<keyword evidence="2" id="KW-1185">Reference proteome</keyword>
<dbReference type="AlphaFoldDB" id="A0A3B0PQJ0"/>
<proteinExistence type="predicted"/>
<dbReference type="InterPro" id="IPR019219">
    <property type="entry name" value="DUF2130"/>
</dbReference>
<accession>A0A3B0PQJ0</accession>
<protein>
    <submittedName>
        <fullName evidence="1">Uncharacterized protein conserved in bacteria</fullName>
    </submittedName>
</protein>
<evidence type="ECO:0000313" key="1">
    <source>
        <dbReference type="EMBL" id="SYV97005.1"/>
    </source>
</evidence>
<reference evidence="2" key="1">
    <citation type="submission" date="2018-06" db="EMBL/GenBank/DDBJ databases">
        <authorList>
            <consortium name="Pathogen Informatics"/>
        </authorList>
    </citation>
    <scope>NUCLEOTIDE SEQUENCE [LARGE SCALE GENOMIC DNA]</scope>
    <source>
        <strain evidence="2">NCTC10132</strain>
    </source>
</reference>
<dbReference type="EMBL" id="LS991951">
    <property type="protein sequence ID" value="SYV97005.1"/>
    <property type="molecule type" value="Genomic_DNA"/>
</dbReference>